<accession>A0A7T2YZI5</accession>
<dbReference type="PROSITE" id="PS51301">
    <property type="entry name" value="KILA_N"/>
    <property type="match status" value="1"/>
</dbReference>
<sequence length="160" mass="17662">MRQDANGRYCLNDLHRAAMARGTATISQRPGTFMKRPETAALVAAIKKRCTGQCIDPVWTVKGGPQAEQGTFVSKTLVIAYAMWIDADFHLDVIEAFDSMQTASLGLWQQLQAAIAQEVESKVRASFGSHLMLERKKEKAPLLARIESLNAEIQPALPLH</sequence>
<dbReference type="AlphaFoldDB" id="A0A7T2YZI5"/>
<organism evidence="2 3">
    <name type="scientific">Delftia lacustris</name>
    <dbReference type="NCBI Taxonomy" id="558537"/>
    <lineage>
        <taxon>Bacteria</taxon>
        <taxon>Pseudomonadati</taxon>
        <taxon>Pseudomonadota</taxon>
        <taxon>Betaproteobacteria</taxon>
        <taxon>Burkholderiales</taxon>
        <taxon>Comamonadaceae</taxon>
        <taxon>Delftia</taxon>
    </lineage>
</organism>
<reference evidence="2 3" key="1">
    <citation type="submission" date="2020-12" db="EMBL/GenBank/DDBJ databases">
        <title>FDA dAtabase for Regulatory Grade micrObial Sequences (FDA-ARGOS): Supporting development and validation of Infectious Disease Dx tests.</title>
        <authorList>
            <person name="Sproer C."/>
            <person name="Gronow S."/>
            <person name="Severitt S."/>
            <person name="Schroder I."/>
            <person name="Tallon L."/>
            <person name="Sadzewicz L."/>
            <person name="Zhao X."/>
            <person name="Boylan J."/>
            <person name="Ott S."/>
            <person name="Bowen H."/>
            <person name="Vavikolanu K."/>
            <person name="Mehta A."/>
            <person name="Aluvathingal J."/>
            <person name="Nadendla S."/>
            <person name="Lowell S."/>
            <person name="Myers T."/>
            <person name="Yan Y."/>
            <person name="Sichtig H."/>
        </authorList>
    </citation>
    <scope>NUCLEOTIDE SEQUENCE [LARGE SCALE GENOMIC DNA]</scope>
    <source>
        <strain evidence="2 3">FDAARGOS_890</strain>
    </source>
</reference>
<dbReference type="InterPro" id="IPR018004">
    <property type="entry name" value="KilA/APSES_HTH"/>
</dbReference>
<evidence type="ECO:0000313" key="2">
    <source>
        <dbReference type="EMBL" id="QPS84581.1"/>
    </source>
</evidence>
<dbReference type="Proteomes" id="UP000595064">
    <property type="component" value="Chromosome"/>
</dbReference>
<dbReference type="SMART" id="SM01252">
    <property type="entry name" value="KilA-N"/>
    <property type="match status" value="1"/>
</dbReference>
<evidence type="ECO:0000259" key="1">
    <source>
        <dbReference type="PROSITE" id="PS51301"/>
    </source>
</evidence>
<dbReference type="EMBL" id="CP065748">
    <property type="protein sequence ID" value="QPS84581.1"/>
    <property type="molecule type" value="Genomic_DNA"/>
</dbReference>
<dbReference type="InterPro" id="IPR017880">
    <property type="entry name" value="KilA_N"/>
</dbReference>
<gene>
    <name evidence="2" type="ORF">I6G47_10735</name>
</gene>
<proteinExistence type="predicted"/>
<feature type="domain" description="KilA-N" evidence="1">
    <location>
        <begin position="1"/>
        <end position="100"/>
    </location>
</feature>
<name>A0A7T2YZI5_9BURK</name>
<keyword evidence="3" id="KW-1185">Reference proteome</keyword>
<dbReference type="Pfam" id="PF04383">
    <property type="entry name" value="KilA-N"/>
    <property type="match status" value="1"/>
</dbReference>
<dbReference type="KEGG" id="dla:I6G47_10735"/>
<protein>
    <submittedName>
        <fullName evidence="2">KilA-N domain-containing protein</fullName>
    </submittedName>
</protein>
<evidence type="ECO:0000313" key="3">
    <source>
        <dbReference type="Proteomes" id="UP000595064"/>
    </source>
</evidence>